<evidence type="ECO:0000256" key="2">
    <source>
        <dbReference type="SAM" id="Phobius"/>
    </source>
</evidence>
<feature type="transmembrane region" description="Helical" evidence="2">
    <location>
        <begin position="112"/>
        <end position="138"/>
    </location>
</feature>
<dbReference type="InterPro" id="IPR043857">
    <property type="entry name" value="DUF5819"/>
</dbReference>
<evidence type="ECO:0000313" key="3">
    <source>
        <dbReference type="EMBL" id="MEW2362665.1"/>
    </source>
</evidence>
<feature type="compositionally biased region" description="Low complexity" evidence="1">
    <location>
        <begin position="56"/>
        <end position="71"/>
    </location>
</feature>
<keyword evidence="4" id="KW-1185">Reference proteome</keyword>
<protein>
    <submittedName>
        <fullName evidence="3">DUF5819 family protein</fullName>
    </submittedName>
</protein>
<keyword evidence="2" id="KW-0812">Transmembrane</keyword>
<feature type="compositionally biased region" description="Polar residues" evidence="1">
    <location>
        <begin position="326"/>
        <end position="335"/>
    </location>
</feature>
<keyword evidence="2" id="KW-0472">Membrane</keyword>
<feature type="compositionally biased region" description="Low complexity" evidence="1">
    <location>
        <begin position="36"/>
        <end position="47"/>
    </location>
</feature>
<gene>
    <name evidence="3" type="ORF">AB0887_12015</name>
</gene>
<feature type="compositionally biased region" description="Low complexity" evidence="1">
    <location>
        <begin position="10"/>
        <end position="25"/>
    </location>
</feature>
<dbReference type="EMBL" id="JBEYRS010000004">
    <property type="protein sequence ID" value="MEW2362665.1"/>
    <property type="molecule type" value="Genomic_DNA"/>
</dbReference>
<feature type="compositionally biased region" description="Pro residues" evidence="1">
    <location>
        <begin position="72"/>
        <end position="106"/>
    </location>
</feature>
<feature type="region of interest" description="Disordered" evidence="1">
    <location>
        <begin position="313"/>
        <end position="335"/>
    </location>
</feature>
<organism evidence="3 4">
    <name type="scientific">Streptomyces huasconensis</name>
    <dbReference type="NCBI Taxonomy" id="1854574"/>
    <lineage>
        <taxon>Bacteria</taxon>
        <taxon>Bacillati</taxon>
        <taxon>Actinomycetota</taxon>
        <taxon>Actinomycetes</taxon>
        <taxon>Kitasatosporales</taxon>
        <taxon>Streptomycetaceae</taxon>
        <taxon>Streptomyces</taxon>
    </lineage>
</organism>
<dbReference type="Pfam" id="PF19136">
    <property type="entry name" value="DUF5819"/>
    <property type="match status" value="1"/>
</dbReference>
<reference evidence="3 4" key="1">
    <citation type="submission" date="2024-06" db="EMBL/GenBank/DDBJ databases">
        <title>The Natural Products Discovery Center: Release of the First 8490 Sequenced Strains for Exploring Actinobacteria Biosynthetic Diversity.</title>
        <authorList>
            <person name="Kalkreuter E."/>
            <person name="Kautsar S.A."/>
            <person name="Yang D."/>
            <person name="Bader C.D."/>
            <person name="Teijaro C.N."/>
            <person name="Fluegel L."/>
            <person name="Davis C.M."/>
            <person name="Simpson J.R."/>
            <person name="Lauterbach L."/>
            <person name="Steele A.D."/>
            <person name="Gui C."/>
            <person name="Meng S."/>
            <person name="Li G."/>
            <person name="Viehrig K."/>
            <person name="Ye F."/>
            <person name="Su P."/>
            <person name="Kiefer A.F."/>
            <person name="Nichols A."/>
            <person name="Cepeda A.J."/>
            <person name="Yan W."/>
            <person name="Fan B."/>
            <person name="Jiang Y."/>
            <person name="Adhikari A."/>
            <person name="Zheng C.-J."/>
            <person name="Schuster L."/>
            <person name="Cowan T.M."/>
            <person name="Smanski M.J."/>
            <person name="Chevrette M.G."/>
            <person name="De Carvalho L.P.S."/>
            <person name="Shen B."/>
        </authorList>
    </citation>
    <scope>NUCLEOTIDE SEQUENCE [LARGE SCALE GENOMIC DNA]</scope>
    <source>
        <strain evidence="3 4">NPDC047833</strain>
    </source>
</reference>
<keyword evidence="2" id="KW-1133">Transmembrane helix</keyword>
<name>A0ABV3LTM1_9ACTN</name>
<feature type="region of interest" description="Disordered" evidence="1">
    <location>
        <begin position="1"/>
        <end position="107"/>
    </location>
</feature>
<proteinExistence type="predicted"/>
<evidence type="ECO:0000313" key="4">
    <source>
        <dbReference type="Proteomes" id="UP001553843"/>
    </source>
</evidence>
<comment type="caution">
    <text evidence="3">The sequence shown here is derived from an EMBL/GenBank/DDBJ whole genome shotgun (WGS) entry which is preliminary data.</text>
</comment>
<dbReference type="Proteomes" id="UP001553843">
    <property type="component" value="Unassembled WGS sequence"/>
</dbReference>
<evidence type="ECO:0000256" key="1">
    <source>
        <dbReference type="SAM" id="MobiDB-lite"/>
    </source>
</evidence>
<sequence length="335" mass="35835">MQASPPPRPASDAASDAAGLASDSPQPDPDASRSDPGVQQPASQAPQPVSPPPRPASEAASDAAGLASDSPQPTPDTPKPPSGTPQPTPDTPQPTPTPPPEPPPPGITGLKLGYQIAAACALVLVAVAACVHVGMLFLHVAPSNTLTKQHGDAVDFWIYPEFEQNWKLFAPNPLQQNIAVQARAELRTAEGGVRTTDWYDLSAQDGADIDGNLLPSHTQQNQLRRAWDFYVGSHDARNRPVGLRGQLSERYIRRIAYMRLDRERPGGKGDEIVRVQLRSRTTNVQPPEWSEEKVPTKPVHRLLPWWSVTPDDLPLASGSGARPNAGPSTEGTAAR</sequence>
<accession>A0ABV3LTM1</accession>